<keyword evidence="1" id="KW-0472">Membrane</keyword>
<organism evidence="2 3">
    <name type="scientific">Candidatus Nitrosotenuis uzonensis</name>
    <dbReference type="NCBI Taxonomy" id="1407055"/>
    <lineage>
        <taxon>Archaea</taxon>
        <taxon>Nitrososphaerota</taxon>
        <taxon>Candidatus Nitrosotenuis</taxon>
    </lineage>
</organism>
<sequence>MSFENLSKRAKLIYLAIGIGGLVFFIVTVFNGT</sequence>
<dbReference type="AlphaFoldDB" id="A0A812EU08"/>
<dbReference type="Proteomes" id="UP000655759">
    <property type="component" value="Unassembled WGS sequence"/>
</dbReference>
<evidence type="ECO:0000313" key="3">
    <source>
        <dbReference type="Proteomes" id="UP000655759"/>
    </source>
</evidence>
<gene>
    <name evidence="2" type="ORF">NUZ5A_20118</name>
</gene>
<keyword evidence="1" id="KW-1133">Transmembrane helix</keyword>
<comment type="caution">
    <text evidence="2">The sequence shown here is derived from an EMBL/GenBank/DDBJ whole genome shotgun (WGS) entry which is preliminary data.</text>
</comment>
<accession>A0A812EU08</accession>
<evidence type="ECO:0000256" key="1">
    <source>
        <dbReference type="SAM" id="Phobius"/>
    </source>
</evidence>
<name>A0A812EU08_9ARCH</name>
<reference evidence="2" key="1">
    <citation type="submission" date="2021-02" db="EMBL/GenBank/DDBJ databases">
        <authorList>
            <person name="Han P."/>
        </authorList>
    </citation>
    <scope>NUCLEOTIDE SEQUENCE</scope>
    <source>
        <strain evidence="2">Candidatus Nitrosotenuis uzonensis 5A</strain>
    </source>
</reference>
<dbReference type="EMBL" id="CAJNAQ010000002">
    <property type="protein sequence ID" value="CAE6486293.1"/>
    <property type="molecule type" value="Genomic_DNA"/>
</dbReference>
<feature type="transmembrane region" description="Helical" evidence="1">
    <location>
        <begin position="12"/>
        <end position="30"/>
    </location>
</feature>
<proteinExistence type="predicted"/>
<evidence type="ECO:0000313" key="2">
    <source>
        <dbReference type="EMBL" id="CAE6486293.1"/>
    </source>
</evidence>
<protein>
    <submittedName>
        <fullName evidence="2">Uncharacterized protein</fullName>
    </submittedName>
</protein>
<keyword evidence="1" id="KW-0812">Transmembrane</keyword>